<comment type="caution">
    <text evidence="2">The sequence shown here is derived from an EMBL/GenBank/DDBJ whole genome shotgun (WGS) entry which is preliminary data.</text>
</comment>
<dbReference type="OrthoDB" id="10464833at2759"/>
<dbReference type="EMBL" id="BRXZ01000611">
    <property type="protein sequence ID" value="GMH48674.1"/>
    <property type="molecule type" value="Genomic_DNA"/>
</dbReference>
<name>A0A9W6Z7A2_9STRA</name>
<feature type="region of interest" description="Disordered" evidence="1">
    <location>
        <begin position="226"/>
        <end position="248"/>
    </location>
</feature>
<sequence length="423" mass="47122">LGTVHEGSSSRPNLFSTYMSILQSMLSSSAPDSVLRCSVFTATPKLLKDGEFEVSDLPPFKSFLLTVPTTTIESKTFEDLTGLTLSSTLLPPEFTNIPWSTEVDDSNLPPFAIVLEVKLDGPVQHNEEGERVLSNAEKAGIEVGDMIVSFDTLDIMDEETGTLDQVLGEIPDILTDEDVTQNGVIIEIIRDRKILSLSRPSYIRRHFLCSVTHSNAGTPEGLLKESTGLKLGPRPPPPNTRHPWDNHKPKAVHDPGYVGGFMTVQKLNPSLSEFVAGGGWLGTSSSAVASIQRREMFCDFCKKRGHTEEVCYVQFPSKCKTPAQTESANQKMRKRKIEEMNAQERRKREKEERELSKRKKKEKEDFQIGQYGAARLNGQVYNGGVSGETRMYGRHFKDFEASTVIKWTAYSSAHAETVMDVDE</sequence>
<dbReference type="Proteomes" id="UP001165082">
    <property type="component" value="Unassembled WGS sequence"/>
</dbReference>
<gene>
    <name evidence="2" type="ORF">TrRE_jg1526</name>
</gene>
<protein>
    <submittedName>
        <fullName evidence="2">Uncharacterized protein</fullName>
    </submittedName>
</protein>
<feature type="compositionally biased region" description="Basic and acidic residues" evidence="1">
    <location>
        <begin position="336"/>
        <end position="355"/>
    </location>
</feature>
<evidence type="ECO:0000256" key="1">
    <source>
        <dbReference type="SAM" id="MobiDB-lite"/>
    </source>
</evidence>
<feature type="region of interest" description="Disordered" evidence="1">
    <location>
        <begin position="326"/>
        <end position="363"/>
    </location>
</feature>
<keyword evidence="3" id="KW-1185">Reference proteome</keyword>
<feature type="non-terminal residue" evidence="2">
    <location>
        <position position="1"/>
    </location>
</feature>
<accession>A0A9W6Z7A2</accession>
<reference evidence="2" key="1">
    <citation type="submission" date="2022-07" db="EMBL/GenBank/DDBJ databases">
        <title>Genome analysis of Parmales, a sister group of diatoms, reveals the evolutionary specialization of diatoms from phago-mixotrophs to photoautotrophs.</title>
        <authorList>
            <person name="Ban H."/>
            <person name="Sato S."/>
            <person name="Yoshikawa S."/>
            <person name="Kazumasa Y."/>
            <person name="Nakamura Y."/>
            <person name="Ichinomiya M."/>
            <person name="Saitoh K."/>
            <person name="Sato N."/>
            <person name="Blanc-Mathieu R."/>
            <person name="Endo H."/>
            <person name="Kuwata A."/>
            <person name="Ogata H."/>
        </authorList>
    </citation>
    <scope>NUCLEOTIDE SEQUENCE</scope>
</reference>
<dbReference type="AlphaFoldDB" id="A0A9W6Z7A2"/>
<evidence type="ECO:0000313" key="3">
    <source>
        <dbReference type="Proteomes" id="UP001165082"/>
    </source>
</evidence>
<organism evidence="2 3">
    <name type="scientific">Triparma retinervis</name>
    <dbReference type="NCBI Taxonomy" id="2557542"/>
    <lineage>
        <taxon>Eukaryota</taxon>
        <taxon>Sar</taxon>
        <taxon>Stramenopiles</taxon>
        <taxon>Ochrophyta</taxon>
        <taxon>Bolidophyceae</taxon>
        <taxon>Parmales</taxon>
        <taxon>Triparmaceae</taxon>
        <taxon>Triparma</taxon>
    </lineage>
</organism>
<evidence type="ECO:0000313" key="2">
    <source>
        <dbReference type="EMBL" id="GMH48674.1"/>
    </source>
</evidence>
<proteinExistence type="predicted"/>